<proteinExistence type="predicted"/>
<evidence type="ECO:0000256" key="4">
    <source>
        <dbReference type="ARBA" id="ARBA00023014"/>
    </source>
</evidence>
<feature type="compositionally biased region" description="Polar residues" evidence="5">
    <location>
        <begin position="349"/>
        <end position="358"/>
    </location>
</feature>
<dbReference type="AlphaFoldDB" id="A0A238WI07"/>
<dbReference type="InterPro" id="IPR017896">
    <property type="entry name" value="4Fe4S_Fe-S-bd"/>
</dbReference>
<dbReference type="InterPro" id="IPR017900">
    <property type="entry name" value="4Fe4S_Fe_S_CS"/>
</dbReference>
<gene>
    <name evidence="7" type="ORF">SAMN06264855_1084</name>
</gene>
<keyword evidence="3" id="KW-0408">Iron</keyword>
<dbReference type="Pfam" id="PF16947">
    <property type="entry name" value="Ferredoxin_N"/>
    <property type="match status" value="1"/>
</dbReference>
<keyword evidence="8" id="KW-1185">Reference proteome</keyword>
<feature type="compositionally biased region" description="Basic and acidic residues" evidence="5">
    <location>
        <begin position="366"/>
        <end position="386"/>
    </location>
</feature>
<evidence type="ECO:0000259" key="6">
    <source>
        <dbReference type="PROSITE" id="PS51379"/>
    </source>
</evidence>
<feature type="domain" description="4Fe-4S ferredoxin-type" evidence="6">
    <location>
        <begin position="139"/>
        <end position="168"/>
    </location>
</feature>
<dbReference type="OrthoDB" id="2837at2157"/>
<feature type="domain" description="4Fe-4S ferredoxin-type" evidence="6">
    <location>
        <begin position="216"/>
        <end position="245"/>
    </location>
</feature>
<dbReference type="GO" id="GO:0016491">
    <property type="term" value="F:oxidoreductase activity"/>
    <property type="evidence" value="ECO:0007669"/>
    <property type="project" value="UniProtKB-ARBA"/>
</dbReference>
<evidence type="ECO:0000256" key="5">
    <source>
        <dbReference type="SAM" id="MobiDB-lite"/>
    </source>
</evidence>
<protein>
    <submittedName>
        <fullName evidence="7">Prokaryotic molybdopterin-containing oxidoreductase family, iron-sulfur binding subunit</fullName>
    </submittedName>
</protein>
<accession>A0A238WI07</accession>
<dbReference type="Proteomes" id="UP000198397">
    <property type="component" value="Unassembled WGS sequence"/>
</dbReference>
<feature type="region of interest" description="Disordered" evidence="5">
    <location>
        <begin position="341"/>
        <end position="386"/>
    </location>
</feature>
<organism evidence="7 8">
    <name type="scientific">Halorubrum vacuolatum</name>
    <name type="common">Natronobacterium vacuolatum</name>
    <dbReference type="NCBI Taxonomy" id="63740"/>
    <lineage>
        <taxon>Archaea</taxon>
        <taxon>Methanobacteriati</taxon>
        <taxon>Methanobacteriota</taxon>
        <taxon>Stenosarchaea group</taxon>
        <taxon>Halobacteria</taxon>
        <taxon>Halobacteriales</taxon>
        <taxon>Haloferacaceae</taxon>
        <taxon>Halorubrum</taxon>
    </lineage>
</organism>
<dbReference type="Pfam" id="PF13247">
    <property type="entry name" value="Fer4_11"/>
    <property type="match status" value="1"/>
</dbReference>
<sequence>MNASDPPDDIDSEAWEAWATEVVDGTGFDVELGVGLARDAQRVARGEMTEAEYQAKYHEDVLDEFGVDDRPTAPEPQKADGSPLPGVPGTGNGKRSRRSMLKTAGAIGLGTLGLSAAQQSTRTVAAQSGDGDSESDVQMGMAINTDRCIACLQCMDACNEENGNPAESLWMAVLRYQEDDYTDNEEFLTRPCQHCSDAPCETACPTNARYTREEDGIVLTDYDQCTGCRYCEVSCPYGVNYMEWAEPGGGDFEADRDVDGVTAAGSAPQGTMGKCTFCAHRQVSDDESLQGTTACEDVCPVDAIHFGDMNDEESAPRQHLANDTGGQPTYRLLEDKGTEPNIVYVGNEPSRTATQTDGPTGENEFDLVRERHGRREIEIGSHEDDD</sequence>
<dbReference type="PANTHER" id="PTHR43177">
    <property type="entry name" value="PROTEIN NRFC"/>
    <property type="match status" value="1"/>
</dbReference>
<evidence type="ECO:0000313" key="7">
    <source>
        <dbReference type="EMBL" id="SNR45961.1"/>
    </source>
</evidence>
<dbReference type="InterPro" id="IPR050954">
    <property type="entry name" value="ET_IronSulfur_Cluster-Binding"/>
</dbReference>
<evidence type="ECO:0000256" key="3">
    <source>
        <dbReference type="ARBA" id="ARBA00023004"/>
    </source>
</evidence>
<dbReference type="InterPro" id="IPR031604">
    <property type="entry name" value="Ferredoxin_N"/>
</dbReference>
<dbReference type="GO" id="GO:0051539">
    <property type="term" value="F:4 iron, 4 sulfur cluster binding"/>
    <property type="evidence" value="ECO:0007669"/>
    <property type="project" value="UniProtKB-KW"/>
</dbReference>
<evidence type="ECO:0000313" key="8">
    <source>
        <dbReference type="Proteomes" id="UP000198397"/>
    </source>
</evidence>
<dbReference type="GO" id="GO:0046872">
    <property type="term" value="F:metal ion binding"/>
    <property type="evidence" value="ECO:0007669"/>
    <property type="project" value="UniProtKB-KW"/>
</dbReference>
<dbReference type="RefSeq" id="WP_089384692.1">
    <property type="nucleotide sequence ID" value="NZ_FZNQ01000008.1"/>
</dbReference>
<evidence type="ECO:0000256" key="2">
    <source>
        <dbReference type="ARBA" id="ARBA00022723"/>
    </source>
</evidence>
<dbReference type="PROSITE" id="PS00198">
    <property type="entry name" value="4FE4S_FER_1"/>
    <property type="match status" value="1"/>
</dbReference>
<dbReference type="PROSITE" id="PS51379">
    <property type="entry name" value="4FE4S_FER_2"/>
    <property type="match status" value="3"/>
</dbReference>
<feature type="domain" description="4Fe-4S ferredoxin-type" evidence="6">
    <location>
        <begin position="280"/>
        <end position="309"/>
    </location>
</feature>
<dbReference type="SUPFAM" id="SSF54862">
    <property type="entry name" value="4Fe-4S ferredoxins"/>
    <property type="match status" value="1"/>
</dbReference>
<dbReference type="CDD" id="cd10551">
    <property type="entry name" value="PsrB"/>
    <property type="match status" value="1"/>
</dbReference>
<dbReference type="Gene3D" id="3.30.70.20">
    <property type="match status" value="2"/>
</dbReference>
<keyword evidence="4" id="KW-0411">Iron-sulfur</keyword>
<evidence type="ECO:0000256" key="1">
    <source>
        <dbReference type="ARBA" id="ARBA00022485"/>
    </source>
</evidence>
<reference evidence="7 8" key="1">
    <citation type="submission" date="2017-06" db="EMBL/GenBank/DDBJ databases">
        <authorList>
            <person name="Kim H.J."/>
            <person name="Triplett B.A."/>
        </authorList>
    </citation>
    <scope>NUCLEOTIDE SEQUENCE [LARGE SCALE GENOMIC DNA]</scope>
    <source>
        <strain evidence="7 8">DSM 8800</strain>
    </source>
</reference>
<dbReference type="EMBL" id="FZNQ01000008">
    <property type="protein sequence ID" value="SNR45961.1"/>
    <property type="molecule type" value="Genomic_DNA"/>
</dbReference>
<keyword evidence="2" id="KW-0479">Metal-binding</keyword>
<feature type="region of interest" description="Disordered" evidence="5">
    <location>
        <begin position="66"/>
        <end position="97"/>
    </location>
</feature>
<dbReference type="PANTHER" id="PTHR43177:SF3">
    <property type="entry name" value="PROTEIN NRFC HOMOLOG"/>
    <property type="match status" value="1"/>
</dbReference>
<keyword evidence="1" id="KW-0004">4Fe-4S</keyword>
<name>A0A238WI07_HALVU</name>